<gene>
    <name evidence="1" type="ORF">BIZ92_17360</name>
</gene>
<name>A0A1R1JJV4_ALCXX</name>
<organism evidence="1 2">
    <name type="scientific">Alcaligenes xylosoxydans xylosoxydans</name>
    <name type="common">Achromobacter xylosoxidans</name>
    <dbReference type="NCBI Taxonomy" id="85698"/>
    <lineage>
        <taxon>Bacteria</taxon>
        <taxon>Pseudomonadati</taxon>
        <taxon>Pseudomonadota</taxon>
        <taxon>Betaproteobacteria</taxon>
        <taxon>Burkholderiales</taxon>
        <taxon>Alcaligenaceae</taxon>
        <taxon>Achromobacter</taxon>
    </lineage>
</organism>
<protein>
    <submittedName>
        <fullName evidence="1">Uncharacterized protein</fullName>
    </submittedName>
</protein>
<evidence type="ECO:0000313" key="1">
    <source>
        <dbReference type="EMBL" id="OMG76061.1"/>
    </source>
</evidence>
<comment type="caution">
    <text evidence="1">The sequence shown here is derived from an EMBL/GenBank/DDBJ whole genome shotgun (WGS) entry which is preliminary data.</text>
</comment>
<sequence length="84" mass="9468">MRIRLVFHQVSGVAQVDVPINEHPGSRCRLGVVQADIDADFLVLRMARAVDDDLFAVAREPCRLYFLHGDGAKRGSAIIPWWRP</sequence>
<evidence type="ECO:0000313" key="2">
    <source>
        <dbReference type="Proteomes" id="UP000187251"/>
    </source>
</evidence>
<dbReference type="EMBL" id="MJMN01000064">
    <property type="protein sequence ID" value="OMG76061.1"/>
    <property type="molecule type" value="Genomic_DNA"/>
</dbReference>
<dbReference type="Proteomes" id="UP000187251">
    <property type="component" value="Unassembled WGS sequence"/>
</dbReference>
<reference evidence="1 2" key="1">
    <citation type="submission" date="2016-09" db="EMBL/GenBank/DDBJ databases">
        <title>Phylogenomics of Achromobacter.</title>
        <authorList>
            <person name="Jeukens J."/>
            <person name="Freschi L."/>
            <person name="Vincent A.T."/>
            <person name="Emond-Rheault J.-G."/>
            <person name="Kukavica-Ibrulj I."/>
            <person name="Charette S.J."/>
            <person name="Levesque R.C."/>
        </authorList>
    </citation>
    <scope>NUCLEOTIDE SEQUENCE [LARGE SCALE GENOMIC DNA]</scope>
    <source>
        <strain evidence="1 2">AUS488</strain>
    </source>
</reference>
<dbReference type="AlphaFoldDB" id="A0A1R1JJV4"/>
<proteinExistence type="predicted"/>
<accession>A0A1R1JJV4</accession>